<keyword evidence="2" id="KW-1185">Reference proteome</keyword>
<proteinExistence type="predicted"/>
<protein>
    <submittedName>
        <fullName evidence="1">Uncharacterized protein</fullName>
    </submittedName>
</protein>
<name>A0ABQ1E683_9CLOT</name>
<evidence type="ECO:0000313" key="1">
    <source>
        <dbReference type="EMBL" id="GFZ30275.1"/>
    </source>
</evidence>
<reference evidence="1 2" key="1">
    <citation type="journal article" date="2021" name="Int. J. Syst. Evol. Microbiol.">
        <title>Clostridium zeae sp. nov., isolated from corn silage.</title>
        <authorList>
            <person name="Kobayashi H."/>
            <person name="Tanizawa Y."/>
            <person name="Yagura M."/>
            <person name="Sakamoto M."/>
            <person name="Ohkuma M."/>
            <person name="Tohno M."/>
        </authorList>
    </citation>
    <scope>NUCLEOTIDE SEQUENCE [LARGE SCALE GENOMIC DNA]</scope>
    <source>
        <strain evidence="1 2">CSC2</strain>
    </source>
</reference>
<dbReference type="RefSeq" id="WP_206868256.1">
    <property type="nucleotide sequence ID" value="NZ_BMBA01000001.1"/>
</dbReference>
<dbReference type="Proteomes" id="UP000663802">
    <property type="component" value="Unassembled WGS sequence"/>
</dbReference>
<sequence length="50" mass="6004">MDKVINIEDMILFKKACEILKENKISFNEEKLKNNPELCKEIMKLLSRYD</sequence>
<comment type="caution">
    <text evidence="1">The sequence shown here is derived from an EMBL/GenBank/DDBJ whole genome shotgun (WGS) entry which is preliminary data.</text>
</comment>
<evidence type="ECO:0000313" key="2">
    <source>
        <dbReference type="Proteomes" id="UP000663802"/>
    </source>
</evidence>
<dbReference type="EMBL" id="BMBA01000001">
    <property type="protein sequence ID" value="GFZ30275.1"/>
    <property type="molecule type" value="Genomic_DNA"/>
</dbReference>
<organism evidence="1 2">
    <name type="scientific">Clostridium zeae</name>
    <dbReference type="NCBI Taxonomy" id="2759022"/>
    <lineage>
        <taxon>Bacteria</taxon>
        <taxon>Bacillati</taxon>
        <taxon>Bacillota</taxon>
        <taxon>Clostridia</taxon>
        <taxon>Eubacteriales</taxon>
        <taxon>Clostridiaceae</taxon>
        <taxon>Clostridium</taxon>
    </lineage>
</organism>
<accession>A0ABQ1E683</accession>
<gene>
    <name evidence="1" type="ORF">CSC2_08010</name>
</gene>